<dbReference type="InterPro" id="IPR050362">
    <property type="entry name" value="Cation-dep_OMT"/>
</dbReference>
<proteinExistence type="predicted"/>
<evidence type="ECO:0000256" key="1">
    <source>
        <dbReference type="ARBA" id="ARBA00022603"/>
    </source>
</evidence>
<sequence>MSAEQYIEGLLGEDVDLARVMETIRSHGMPEISIAPGYGKLLTMLVRMSRAENVLEIGALGGYSGICLARGLAEGGRLTSLELVQEFAVVARDNLEAAGFGSIVDYKIGDAKESLAKLAEEGRTFDFFFIDADKESYPVYLDWALRLAKPGAIIVGDNALLHGRIYDPDKNGPSVLAMRQFNERMIHEERLLGTLLPAYDGLAVAMVKS</sequence>
<accession>A0ABY5S7B2</accession>
<dbReference type="Pfam" id="PF01596">
    <property type="entry name" value="Methyltransf_3"/>
    <property type="match status" value="1"/>
</dbReference>
<reference evidence="4" key="1">
    <citation type="submission" date="2022-01" db="EMBL/GenBank/DDBJ databases">
        <title>Paenibacillus spongiae sp. nov., isolated from marine sponge.</title>
        <authorList>
            <person name="Li Z."/>
            <person name="Zhang M."/>
        </authorList>
    </citation>
    <scope>NUCLEOTIDE SEQUENCE</scope>
    <source>
        <strain evidence="4">PHS-Z3</strain>
    </source>
</reference>
<dbReference type="PANTHER" id="PTHR10509">
    <property type="entry name" value="O-METHYLTRANSFERASE-RELATED"/>
    <property type="match status" value="1"/>
</dbReference>
<dbReference type="EMBL" id="CP091430">
    <property type="protein sequence ID" value="UVI28213.1"/>
    <property type="molecule type" value="Genomic_DNA"/>
</dbReference>
<dbReference type="RefSeq" id="WP_258384301.1">
    <property type="nucleotide sequence ID" value="NZ_CP091430.1"/>
</dbReference>
<evidence type="ECO:0000313" key="5">
    <source>
        <dbReference type="Proteomes" id="UP001057877"/>
    </source>
</evidence>
<name>A0ABY5S7B2_9BACL</name>
<dbReference type="Gene3D" id="3.40.50.150">
    <property type="entry name" value="Vaccinia Virus protein VP39"/>
    <property type="match status" value="1"/>
</dbReference>
<keyword evidence="3" id="KW-0949">S-adenosyl-L-methionine</keyword>
<gene>
    <name evidence="4" type="ORF">L1F29_22530</name>
</gene>
<dbReference type="InterPro" id="IPR029063">
    <property type="entry name" value="SAM-dependent_MTases_sf"/>
</dbReference>
<keyword evidence="1" id="KW-0489">Methyltransferase</keyword>
<dbReference type="PANTHER" id="PTHR10509:SF14">
    <property type="entry name" value="CAFFEOYL-COA O-METHYLTRANSFERASE 3-RELATED"/>
    <property type="match status" value="1"/>
</dbReference>
<dbReference type="Proteomes" id="UP001057877">
    <property type="component" value="Chromosome"/>
</dbReference>
<keyword evidence="5" id="KW-1185">Reference proteome</keyword>
<evidence type="ECO:0000256" key="2">
    <source>
        <dbReference type="ARBA" id="ARBA00022679"/>
    </source>
</evidence>
<organism evidence="4 5">
    <name type="scientific">Paenibacillus spongiae</name>
    <dbReference type="NCBI Taxonomy" id="2909671"/>
    <lineage>
        <taxon>Bacteria</taxon>
        <taxon>Bacillati</taxon>
        <taxon>Bacillota</taxon>
        <taxon>Bacilli</taxon>
        <taxon>Bacillales</taxon>
        <taxon>Paenibacillaceae</taxon>
        <taxon>Paenibacillus</taxon>
    </lineage>
</organism>
<evidence type="ECO:0000313" key="4">
    <source>
        <dbReference type="EMBL" id="UVI28213.1"/>
    </source>
</evidence>
<keyword evidence="2" id="KW-0808">Transferase</keyword>
<evidence type="ECO:0000256" key="3">
    <source>
        <dbReference type="ARBA" id="ARBA00022691"/>
    </source>
</evidence>
<dbReference type="PROSITE" id="PS51682">
    <property type="entry name" value="SAM_OMT_I"/>
    <property type="match status" value="1"/>
</dbReference>
<dbReference type="InterPro" id="IPR002935">
    <property type="entry name" value="SAM_O-MeTrfase"/>
</dbReference>
<dbReference type="SUPFAM" id="SSF53335">
    <property type="entry name" value="S-adenosyl-L-methionine-dependent methyltransferases"/>
    <property type="match status" value="1"/>
</dbReference>
<protein>
    <submittedName>
        <fullName evidence="4">O-methyltransferase</fullName>
    </submittedName>
</protein>